<evidence type="ECO:0000313" key="9">
    <source>
        <dbReference type="Proteomes" id="UP000051562"/>
    </source>
</evidence>
<dbReference type="Proteomes" id="UP000051562">
    <property type="component" value="Unassembled WGS sequence"/>
</dbReference>
<dbReference type="InterPro" id="IPR012000">
    <property type="entry name" value="Thiamin_PyroP_enz_cen_dom"/>
</dbReference>
<evidence type="ECO:0000259" key="4">
    <source>
        <dbReference type="Pfam" id="PF00205"/>
    </source>
</evidence>
<dbReference type="NCBIfam" id="NF006052">
    <property type="entry name" value="PRK08199.1"/>
    <property type="match status" value="1"/>
</dbReference>
<name>A0A0Q3PPZ2_9HYPH</name>
<dbReference type="InterPro" id="IPR011766">
    <property type="entry name" value="TPP_enzyme_TPP-bd"/>
</dbReference>
<dbReference type="InterPro" id="IPR029061">
    <property type="entry name" value="THDP-binding"/>
</dbReference>
<dbReference type="PANTHER" id="PTHR18968">
    <property type="entry name" value="THIAMINE PYROPHOSPHATE ENZYMES"/>
    <property type="match status" value="1"/>
</dbReference>
<feature type="domain" description="Thiamine pyrophosphate enzyme central" evidence="4">
    <location>
        <begin position="198"/>
        <end position="332"/>
    </location>
</feature>
<dbReference type="STRING" id="53254.SAMN05660750_01098"/>
<dbReference type="CDD" id="cd00568">
    <property type="entry name" value="TPP_enzymes"/>
    <property type="match status" value="1"/>
</dbReference>
<comment type="similarity">
    <text evidence="1 3">Belongs to the TPP enzyme family.</text>
</comment>
<accession>A0A0Q3PPZ2</accession>
<dbReference type="EMBL" id="LMAR01000010">
    <property type="protein sequence ID" value="KQK31926.1"/>
    <property type="molecule type" value="Genomic_DNA"/>
</dbReference>
<gene>
    <name evidence="7" type="ORF">ARD30_08710</name>
    <name evidence="8" type="ORF">SAMN05660750_01098</name>
</gene>
<evidence type="ECO:0000313" key="10">
    <source>
        <dbReference type="Proteomes" id="UP000190130"/>
    </source>
</evidence>
<keyword evidence="2 3" id="KW-0786">Thiamine pyrophosphate</keyword>
<feature type="domain" description="Thiamine pyrophosphate enzyme TPP-binding" evidence="5">
    <location>
        <begin position="393"/>
        <end position="542"/>
    </location>
</feature>
<dbReference type="Proteomes" id="UP000190130">
    <property type="component" value="Unassembled WGS sequence"/>
</dbReference>
<evidence type="ECO:0000256" key="1">
    <source>
        <dbReference type="ARBA" id="ARBA00007812"/>
    </source>
</evidence>
<dbReference type="Pfam" id="PF00205">
    <property type="entry name" value="TPP_enzyme_M"/>
    <property type="match status" value="1"/>
</dbReference>
<dbReference type="OrthoDB" id="4494979at2"/>
<dbReference type="GO" id="GO:0003984">
    <property type="term" value="F:acetolactate synthase activity"/>
    <property type="evidence" value="ECO:0007669"/>
    <property type="project" value="TreeGrafter"/>
</dbReference>
<dbReference type="Gene3D" id="3.40.50.970">
    <property type="match status" value="2"/>
</dbReference>
<dbReference type="GO" id="GO:0000287">
    <property type="term" value="F:magnesium ion binding"/>
    <property type="evidence" value="ECO:0007669"/>
    <property type="project" value="InterPro"/>
</dbReference>
<dbReference type="GO" id="GO:0030976">
    <property type="term" value="F:thiamine pyrophosphate binding"/>
    <property type="evidence" value="ECO:0007669"/>
    <property type="project" value="InterPro"/>
</dbReference>
<dbReference type="Pfam" id="PF02776">
    <property type="entry name" value="TPP_enzyme_N"/>
    <property type="match status" value="1"/>
</dbReference>
<keyword evidence="9" id="KW-1185">Reference proteome</keyword>
<proteinExistence type="inferred from homology"/>
<protein>
    <submittedName>
        <fullName evidence="8">Acetolactate synthase-1/2/3 large subunit</fullName>
    </submittedName>
    <submittedName>
        <fullName evidence="7">Thiamine pyrophosphate-binding protein</fullName>
    </submittedName>
</protein>
<evidence type="ECO:0000256" key="2">
    <source>
        <dbReference type="ARBA" id="ARBA00023052"/>
    </source>
</evidence>
<dbReference type="FunFam" id="3.40.50.970:FF:000007">
    <property type="entry name" value="Acetolactate synthase"/>
    <property type="match status" value="1"/>
</dbReference>
<sequence length="568" mass="61012">MSGTSPIPARAGGDILVRHLMLNGVRRVFMVAGESFLPCIDALYANRDAIETISFRQEAGAAFAAEAHGKLTGETGICFVTRGPGASNACIGVHTAYQDGTPMVLFIGQIGSDTVERDCFQEVDYRRMFGPMAKWVASIDRTDRIPEFVARAFQVARSGRPGPVVLALPEDTLWGKAAVADVPPTERAHPHPAPAEMERLAALLEAAERPFMIVGGAGWNEQALASIRGFAERYDLPVGVSWRRLECFDNRHPNFAGHVGYGMDGKLARRLEEADLLLAVCTRLDEPTTEGYVHVTCPIPRQKLVHVHPDPNELGRVYRPELAMVADPTGFAAAVSGLAPRTSLRWAGAARAANADYLATLQPGPMPGETNLAEISASLRQTLPEDACVTLGAGNFALFPHRFLQFSGLGTQASPICGAMGYGLPAAIAAKLAFPQRPVLCYAGDGCFQMTMQELGTAAQNKLGIVILVFNNGMWGTIRQHQEREYPARVFGLSLTNPDFAALVRAYGGHGETVARTGDFGPAFERAQAFAERESMPALIEIRYDPDGITPDTTLSAVRAAALARAAA</sequence>
<feature type="domain" description="Thiamine pyrophosphate enzyme N-terminal TPP-binding" evidence="6">
    <location>
        <begin position="12"/>
        <end position="125"/>
    </location>
</feature>
<dbReference type="GO" id="GO:0009099">
    <property type="term" value="P:L-valine biosynthetic process"/>
    <property type="evidence" value="ECO:0007669"/>
    <property type="project" value="TreeGrafter"/>
</dbReference>
<evidence type="ECO:0000259" key="6">
    <source>
        <dbReference type="Pfam" id="PF02776"/>
    </source>
</evidence>
<dbReference type="InterPro" id="IPR045229">
    <property type="entry name" value="TPP_enz"/>
</dbReference>
<dbReference type="SUPFAM" id="SSF52518">
    <property type="entry name" value="Thiamin diphosphate-binding fold (THDP-binding)"/>
    <property type="match status" value="2"/>
</dbReference>
<dbReference type="GO" id="GO:0009097">
    <property type="term" value="P:isoleucine biosynthetic process"/>
    <property type="evidence" value="ECO:0007669"/>
    <property type="project" value="TreeGrafter"/>
</dbReference>
<dbReference type="GO" id="GO:0005948">
    <property type="term" value="C:acetolactate synthase complex"/>
    <property type="evidence" value="ECO:0007669"/>
    <property type="project" value="TreeGrafter"/>
</dbReference>
<dbReference type="CDD" id="cd07035">
    <property type="entry name" value="TPP_PYR_POX_like"/>
    <property type="match status" value="1"/>
</dbReference>
<evidence type="ECO:0000256" key="3">
    <source>
        <dbReference type="RuleBase" id="RU362132"/>
    </source>
</evidence>
<dbReference type="InterPro" id="IPR029035">
    <property type="entry name" value="DHS-like_NAD/FAD-binding_dom"/>
</dbReference>
<dbReference type="AlphaFoldDB" id="A0A0Q3PPZ2"/>
<organism evidence="7 9">
    <name type="scientific">Bosea thiooxidans</name>
    <dbReference type="NCBI Taxonomy" id="53254"/>
    <lineage>
        <taxon>Bacteria</taxon>
        <taxon>Pseudomonadati</taxon>
        <taxon>Pseudomonadota</taxon>
        <taxon>Alphaproteobacteria</taxon>
        <taxon>Hyphomicrobiales</taxon>
        <taxon>Boseaceae</taxon>
        <taxon>Bosea</taxon>
    </lineage>
</organism>
<reference evidence="7 9" key="1">
    <citation type="submission" date="2015-10" db="EMBL/GenBank/DDBJ databases">
        <title>Draft genome of Bosea thiooxidans.</title>
        <authorList>
            <person name="Wang X."/>
        </authorList>
    </citation>
    <scope>NUCLEOTIDE SEQUENCE [LARGE SCALE GENOMIC DNA]</scope>
    <source>
        <strain evidence="7 9">CGMCC 9174</strain>
    </source>
</reference>
<dbReference type="Gene3D" id="3.40.50.1220">
    <property type="entry name" value="TPP-binding domain"/>
    <property type="match status" value="1"/>
</dbReference>
<dbReference type="PANTHER" id="PTHR18968:SF120">
    <property type="entry name" value="ACETOLACTATE SYNTHASE LARGE SUBUNIT"/>
    <property type="match status" value="1"/>
</dbReference>
<dbReference type="RefSeq" id="WP_055726772.1">
    <property type="nucleotide sequence ID" value="NZ_FUYX01000002.1"/>
</dbReference>
<evidence type="ECO:0000313" key="7">
    <source>
        <dbReference type="EMBL" id="KQK31926.1"/>
    </source>
</evidence>
<dbReference type="GO" id="GO:0050660">
    <property type="term" value="F:flavin adenine dinucleotide binding"/>
    <property type="evidence" value="ECO:0007669"/>
    <property type="project" value="TreeGrafter"/>
</dbReference>
<dbReference type="EMBL" id="FUYX01000002">
    <property type="protein sequence ID" value="SKB51626.1"/>
    <property type="molecule type" value="Genomic_DNA"/>
</dbReference>
<evidence type="ECO:0000259" key="5">
    <source>
        <dbReference type="Pfam" id="PF02775"/>
    </source>
</evidence>
<reference evidence="8 10" key="2">
    <citation type="submission" date="2017-02" db="EMBL/GenBank/DDBJ databases">
        <authorList>
            <person name="Peterson S.W."/>
        </authorList>
    </citation>
    <scope>NUCLEOTIDE SEQUENCE [LARGE SCALE GENOMIC DNA]</scope>
    <source>
        <strain evidence="8 10">DSM 9653</strain>
    </source>
</reference>
<dbReference type="InterPro" id="IPR012001">
    <property type="entry name" value="Thiamin_PyroP_enz_TPP-bd_dom"/>
</dbReference>
<dbReference type="Pfam" id="PF02775">
    <property type="entry name" value="TPP_enzyme_C"/>
    <property type="match status" value="1"/>
</dbReference>
<dbReference type="SUPFAM" id="SSF52467">
    <property type="entry name" value="DHS-like NAD/FAD-binding domain"/>
    <property type="match status" value="1"/>
</dbReference>
<evidence type="ECO:0000313" key="8">
    <source>
        <dbReference type="EMBL" id="SKB51626.1"/>
    </source>
</evidence>